<name>A0ABU8SJ69_9LACO</name>
<organism evidence="2 3">
    <name type="scientific">Nicoliella lavandulae</name>
    <dbReference type="NCBI Taxonomy" id="3082954"/>
    <lineage>
        <taxon>Bacteria</taxon>
        <taxon>Bacillati</taxon>
        <taxon>Bacillota</taxon>
        <taxon>Bacilli</taxon>
        <taxon>Lactobacillales</taxon>
        <taxon>Lactobacillaceae</taxon>
        <taxon>Nicoliella</taxon>
    </lineage>
</organism>
<evidence type="ECO:0000259" key="1">
    <source>
        <dbReference type="Pfam" id="PF03235"/>
    </source>
</evidence>
<dbReference type="InterPro" id="IPR004919">
    <property type="entry name" value="GmrSD_N"/>
</dbReference>
<evidence type="ECO:0000313" key="3">
    <source>
        <dbReference type="Proteomes" id="UP001370590"/>
    </source>
</evidence>
<dbReference type="RefSeq" id="WP_339959747.1">
    <property type="nucleotide sequence ID" value="NZ_JAWMWH010000001.1"/>
</dbReference>
<keyword evidence="3" id="KW-1185">Reference proteome</keyword>
<gene>
    <name evidence="2" type="ORF">R4146_01795</name>
</gene>
<dbReference type="PANTHER" id="PTHR37292">
    <property type="entry name" value="VNG6097C"/>
    <property type="match status" value="1"/>
</dbReference>
<sequence>MSNYDYKKMSYSKDLSDIKIPKFQRSLVWKKSQKLDLLRTLHKDFPFGALLVTPARGSAREYNLLDGQQRLSTIKDYDENRIDYWKELEPVNYKNDFYKFNQMLKDHDIHKVSEEFFDLILLNQDEFEKWRINFLDEISQEGDGESVPVKFLKTFESINEFLKSARSEINGYIDLEHLEIPVLEFTGNEEDLPEVYENLNKGGVPLNKYEILSASWFDEKIKIPSDYPLGDTILDLVKKYYNRLIQDGVFTISDFSEDEITNSREINLAEFSKALGALVVNNLFALVKPTQNSINEIGFGIMGIITGVDNKKIATIHNQRDFIQDNIKSILDKADRLSKRINSRFSKILKKNISFSGRFNANQDEYAYGLSSTFKILSYFASTWSLDEDDLNITLENIPAYYVFDGINKSWNAHGDTRLFDYYSVKNTRSYLRPLNSRDFKMAFNNWIEDNPNIHQNFNNEVRALITIHSNFTYLANGLPASEDYEFEHVIPKARILENDPEPQVVHAASLGNGMFLPKSLNNKKNNKTLYEFNDDDKFVDYDNLRKESDYFSEAQFTEIFNDLDHKNFTAVNQFIDDRARKMADQIVAGLDPKNELFHQMNPNRNRDHLTRK</sequence>
<dbReference type="PANTHER" id="PTHR37292:SF2">
    <property type="entry name" value="DUF262 DOMAIN-CONTAINING PROTEIN"/>
    <property type="match status" value="1"/>
</dbReference>
<dbReference type="EMBL" id="JAWMWH010000001">
    <property type="protein sequence ID" value="MEJ6399914.1"/>
    <property type="molecule type" value="Genomic_DNA"/>
</dbReference>
<dbReference type="Pfam" id="PF03235">
    <property type="entry name" value="GmrSD_N"/>
    <property type="match status" value="1"/>
</dbReference>
<reference evidence="2 3" key="1">
    <citation type="submission" date="2023-10" db="EMBL/GenBank/DDBJ databases">
        <title>Nicoliella lavandulae sp. nov. isolated from Lavandula angustifolia flowers.</title>
        <authorList>
            <person name="Alcantara C."/>
            <person name="Zuniga M."/>
            <person name="Landete J.M."/>
            <person name="Monedero V."/>
        </authorList>
    </citation>
    <scope>NUCLEOTIDE SEQUENCE [LARGE SCALE GENOMIC DNA]</scope>
    <source>
        <strain evidence="2 3">Es01</strain>
    </source>
</reference>
<protein>
    <submittedName>
        <fullName evidence="2">DUF262 domain-containing protein</fullName>
    </submittedName>
</protein>
<accession>A0ABU8SJ69</accession>
<evidence type="ECO:0000313" key="2">
    <source>
        <dbReference type="EMBL" id="MEJ6399914.1"/>
    </source>
</evidence>
<proteinExistence type="predicted"/>
<feature type="domain" description="GmrSD restriction endonucleases N-terminal" evidence="1">
    <location>
        <begin position="16"/>
        <end position="216"/>
    </location>
</feature>
<comment type="caution">
    <text evidence="2">The sequence shown here is derived from an EMBL/GenBank/DDBJ whole genome shotgun (WGS) entry which is preliminary data.</text>
</comment>
<dbReference type="Proteomes" id="UP001370590">
    <property type="component" value="Unassembled WGS sequence"/>
</dbReference>